<reference evidence="11 12" key="1">
    <citation type="journal article" date="2010" name="BMC Genomics">
        <title>Unprecedented loss of ammonia assimilation capability in a urease-encoding bacterial mutualist.</title>
        <authorList>
            <person name="Williams L.E."/>
            <person name="Wernegreen J.J."/>
        </authorList>
    </citation>
    <scope>NUCLEOTIDE SEQUENCE [LARGE SCALE GENOMIC DNA]</scope>
    <source>
        <strain evidence="11 12">BVAF</strain>
    </source>
</reference>
<dbReference type="PANTHER" id="PTHR30309:SF0">
    <property type="entry name" value="GLYCEROL-3-PHOSPHATE ACYLTRANSFERASE-RELATED"/>
    <property type="match status" value="1"/>
</dbReference>
<keyword evidence="3 10" id="KW-0808">Transferase</keyword>
<evidence type="ECO:0000256" key="5">
    <source>
        <dbReference type="ARBA" id="ARBA00022989"/>
    </source>
</evidence>
<dbReference type="STRING" id="859654.BVAF_060"/>
<keyword evidence="9 10" id="KW-1208">Phospholipid metabolism</keyword>
<keyword evidence="12" id="KW-1185">Reference proteome</keyword>
<dbReference type="HOGENOM" id="CLU_081254_0_2_6"/>
<protein>
    <recommendedName>
        <fullName evidence="10">Glycerol-3-phosphate acyltransferase</fullName>
    </recommendedName>
    <alternativeName>
        <fullName evidence="10">Acyl-PO4 G3P acyltransferase</fullName>
    </alternativeName>
    <alternativeName>
        <fullName evidence="10">Acyl-phosphate--glycerol-3-phosphate acyltransferase</fullName>
    </alternativeName>
    <alternativeName>
        <fullName evidence="10">G3P acyltransferase</fullName>
        <shortName evidence="10">GPAT</shortName>
        <ecNumber evidence="10">2.3.1.275</ecNumber>
    </alternativeName>
    <alternativeName>
        <fullName evidence="10">Lysophosphatidic acid synthase</fullName>
        <shortName evidence="10">LPA synthase</shortName>
    </alternativeName>
</protein>
<evidence type="ECO:0000256" key="4">
    <source>
        <dbReference type="ARBA" id="ARBA00022692"/>
    </source>
</evidence>
<dbReference type="RefSeq" id="WP_013516396.1">
    <property type="nucleotide sequence ID" value="NC_014909.2"/>
</dbReference>
<dbReference type="Proteomes" id="UP000007464">
    <property type="component" value="Chromosome"/>
</dbReference>
<keyword evidence="2 10" id="KW-0444">Lipid biosynthesis</keyword>
<comment type="subunit">
    <text evidence="10">Probably interacts with PlsX.</text>
</comment>
<dbReference type="PANTHER" id="PTHR30309">
    <property type="entry name" value="INNER MEMBRANE PROTEIN YGIH"/>
    <property type="match status" value="1"/>
</dbReference>
<organism evidence="11 12">
    <name type="scientific">Blochmanniella vafra (strain BVAF)</name>
    <dbReference type="NCBI Taxonomy" id="859654"/>
    <lineage>
        <taxon>Bacteria</taxon>
        <taxon>Pseudomonadati</taxon>
        <taxon>Pseudomonadota</taxon>
        <taxon>Gammaproteobacteria</taxon>
        <taxon>Enterobacterales</taxon>
        <taxon>Enterobacteriaceae</taxon>
        <taxon>ant endosymbionts</taxon>
        <taxon>Candidatus Blochmanniella</taxon>
    </lineage>
</organism>
<proteinExistence type="inferred from homology"/>
<keyword evidence="4 10" id="KW-0812">Transmembrane</keyword>
<keyword evidence="1 10" id="KW-1003">Cell membrane</keyword>
<evidence type="ECO:0000256" key="10">
    <source>
        <dbReference type="HAMAP-Rule" id="MF_01043"/>
    </source>
</evidence>
<keyword evidence="7 10" id="KW-0472">Membrane</keyword>
<accession>E8Q6N0</accession>
<comment type="function">
    <text evidence="10">Catalyzes the transfer of an acyl group from acyl-phosphate (acyl-PO(4)) to glycerol-3-phosphate (G3P) to form lysophosphatidic acid (LPA). This enzyme utilizes acyl-phosphate as fatty acyl donor, but not acyl-CoA or acyl-ACP.</text>
</comment>
<comment type="subcellular location">
    <subcellularLocation>
        <location evidence="10">Cell inner membrane</location>
        <topology evidence="10">Multi-pass membrane protein</topology>
    </subcellularLocation>
</comment>
<evidence type="ECO:0000256" key="9">
    <source>
        <dbReference type="ARBA" id="ARBA00023264"/>
    </source>
</evidence>
<dbReference type="GO" id="GO:0008654">
    <property type="term" value="P:phospholipid biosynthetic process"/>
    <property type="evidence" value="ECO:0007669"/>
    <property type="project" value="UniProtKB-UniRule"/>
</dbReference>
<sequence length="188" mass="21217">MIITTILTIFFAYFLGSMSGAILICKILNLTDPRNQGSQNPGATNIFRIFGYKLAIYVTLFDMLKGAVPIWIGSYLEITPLYLHIITIVVCIGHMYPIFFQFKGGKGVATELGSLAAINIHLFFVMISSWIIIVLIFKHSALGSIISNLIVPTYAWYIQYSHILLIIILSLLILIRHINNIKQLWNPQ</sequence>
<feature type="transmembrane region" description="Helical" evidence="10">
    <location>
        <begin position="81"/>
        <end position="100"/>
    </location>
</feature>
<dbReference type="GO" id="GO:0005886">
    <property type="term" value="C:plasma membrane"/>
    <property type="evidence" value="ECO:0007669"/>
    <property type="project" value="UniProtKB-SubCell"/>
</dbReference>
<dbReference type="UniPathway" id="UPA00085"/>
<evidence type="ECO:0000313" key="11">
    <source>
        <dbReference type="EMBL" id="ADV33471.1"/>
    </source>
</evidence>
<gene>
    <name evidence="11" type="primary">ygiH</name>
    <name evidence="10" type="synonym">plsY</name>
    <name evidence="11" type="ordered locus">BVAF_060</name>
</gene>
<feature type="transmembrane region" description="Helical" evidence="10">
    <location>
        <begin position="6"/>
        <end position="28"/>
    </location>
</feature>
<evidence type="ECO:0000256" key="1">
    <source>
        <dbReference type="ARBA" id="ARBA00022475"/>
    </source>
</evidence>
<comment type="similarity">
    <text evidence="10">Belongs to the PlsY family.</text>
</comment>
<keyword evidence="5 10" id="KW-1133">Transmembrane helix</keyword>
<feature type="transmembrane region" description="Helical" evidence="10">
    <location>
        <begin position="54"/>
        <end position="75"/>
    </location>
</feature>
<dbReference type="EMBL" id="CP002189">
    <property type="protein sequence ID" value="ADV33471.1"/>
    <property type="molecule type" value="Genomic_DNA"/>
</dbReference>
<comment type="catalytic activity">
    <reaction evidence="10">
        <text>an acyl phosphate + sn-glycerol 3-phosphate = a 1-acyl-sn-glycero-3-phosphate + phosphate</text>
        <dbReference type="Rhea" id="RHEA:34075"/>
        <dbReference type="ChEBI" id="CHEBI:43474"/>
        <dbReference type="ChEBI" id="CHEBI:57597"/>
        <dbReference type="ChEBI" id="CHEBI:57970"/>
        <dbReference type="ChEBI" id="CHEBI:59918"/>
        <dbReference type="EC" id="2.3.1.275"/>
    </reaction>
</comment>
<comment type="pathway">
    <text evidence="10">Lipid metabolism; phospholipid metabolism.</text>
</comment>
<dbReference type="OrthoDB" id="9777124at2"/>
<keyword evidence="8 10" id="KW-0594">Phospholipid biosynthesis</keyword>
<evidence type="ECO:0000256" key="7">
    <source>
        <dbReference type="ARBA" id="ARBA00023136"/>
    </source>
</evidence>
<feature type="transmembrane region" description="Helical" evidence="10">
    <location>
        <begin position="157"/>
        <end position="175"/>
    </location>
</feature>
<dbReference type="GO" id="GO:0043772">
    <property type="term" value="F:acyl-phosphate glycerol-3-phosphate acyltransferase activity"/>
    <property type="evidence" value="ECO:0007669"/>
    <property type="project" value="UniProtKB-UniRule"/>
</dbReference>
<keyword evidence="6 10" id="KW-0443">Lipid metabolism</keyword>
<feature type="transmembrane region" description="Helical" evidence="10">
    <location>
        <begin position="112"/>
        <end position="137"/>
    </location>
</feature>
<dbReference type="KEGG" id="bva:BVAF_060"/>
<evidence type="ECO:0000256" key="6">
    <source>
        <dbReference type="ARBA" id="ARBA00023098"/>
    </source>
</evidence>
<evidence type="ECO:0000256" key="3">
    <source>
        <dbReference type="ARBA" id="ARBA00022679"/>
    </source>
</evidence>
<name>E8Q6N0_BLOVB</name>
<dbReference type="Pfam" id="PF02660">
    <property type="entry name" value="G3P_acyltransf"/>
    <property type="match status" value="1"/>
</dbReference>
<evidence type="ECO:0000256" key="2">
    <source>
        <dbReference type="ARBA" id="ARBA00022516"/>
    </source>
</evidence>
<dbReference type="AlphaFoldDB" id="E8Q6N0"/>
<dbReference type="EC" id="2.3.1.275" evidence="10"/>
<evidence type="ECO:0000256" key="8">
    <source>
        <dbReference type="ARBA" id="ARBA00023209"/>
    </source>
</evidence>
<evidence type="ECO:0000313" key="12">
    <source>
        <dbReference type="Proteomes" id="UP000007464"/>
    </source>
</evidence>
<dbReference type="InterPro" id="IPR003811">
    <property type="entry name" value="G3P_acylTferase_PlsY"/>
</dbReference>
<dbReference type="NCBIfam" id="TIGR00023">
    <property type="entry name" value="glycerol-3-phosphate 1-O-acyltransferase PlsY"/>
    <property type="match status" value="1"/>
</dbReference>
<keyword evidence="10" id="KW-0997">Cell inner membrane</keyword>
<dbReference type="HAMAP" id="MF_01043">
    <property type="entry name" value="PlsY"/>
    <property type="match status" value="1"/>
</dbReference>
<dbReference type="SMART" id="SM01207">
    <property type="entry name" value="G3P_acyltransf"/>
    <property type="match status" value="1"/>
</dbReference>